<protein>
    <submittedName>
        <fullName evidence="1">Uncharacterized protein</fullName>
    </submittedName>
</protein>
<dbReference type="Proteomes" id="UP001153269">
    <property type="component" value="Unassembled WGS sequence"/>
</dbReference>
<keyword evidence="2" id="KW-1185">Reference proteome</keyword>
<gene>
    <name evidence="1" type="ORF">PLEPLA_LOCUS35091</name>
</gene>
<reference evidence="1" key="1">
    <citation type="submission" date="2020-03" db="EMBL/GenBank/DDBJ databases">
        <authorList>
            <person name="Weist P."/>
        </authorList>
    </citation>
    <scope>NUCLEOTIDE SEQUENCE</scope>
</reference>
<proteinExistence type="predicted"/>
<dbReference type="AlphaFoldDB" id="A0A9N7VFA1"/>
<dbReference type="EMBL" id="CADEAL010003946">
    <property type="protein sequence ID" value="CAB1447399.1"/>
    <property type="molecule type" value="Genomic_DNA"/>
</dbReference>
<evidence type="ECO:0000313" key="2">
    <source>
        <dbReference type="Proteomes" id="UP001153269"/>
    </source>
</evidence>
<sequence>MEIALVKSGQQVLWLRGTAGDPFEEMEDRSCTPTKAPARGQGECSCTVLAGYCEFSRFELRENGVQPFSDMRNAAGDCLGQTRSQPQGNVQNFQAYQTLIFWPRVQLPDIDKGHMVGVCVLVPVSPRASRVLAS</sequence>
<organism evidence="1 2">
    <name type="scientific">Pleuronectes platessa</name>
    <name type="common">European plaice</name>
    <dbReference type="NCBI Taxonomy" id="8262"/>
    <lineage>
        <taxon>Eukaryota</taxon>
        <taxon>Metazoa</taxon>
        <taxon>Chordata</taxon>
        <taxon>Craniata</taxon>
        <taxon>Vertebrata</taxon>
        <taxon>Euteleostomi</taxon>
        <taxon>Actinopterygii</taxon>
        <taxon>Neopterygii</taxon>
        <taxon>Teleostei</taxon>
        <taxon>Neoteleostei</taxon>
        <taxon>Acanthomorphata</taxon>
        <taxon>Carangaria</taxon>
        <taxon>Pleuronectiformes</taxon>
        <taxon>Pleuronectoidei</taxon>
        <taxon>Pleuronectidae</taxon>
        <taxon>Pleuronectes</taxon>
    </lineage>
</organism>
<evidence type="ECO:0000313" key="1">
    <source>
        <dbReference type="EMBL" id="CAB1447399.1"/>
    </source>
</evidence>
<accession>A0A9N7VFA1</accession>
<comment type="caution">
    <text evidence="1">The sequence shown here is derived from an EMBL/GenBank/DDBJ whole genome shotgun (WGS) entry which is preliminary data.</text>
</comment>
<name>A0A9N7VFA1_PLEPL</name>